<comment type="catalytic activity">
    <reaction evidence="7 8">
        <text>sulfate + ATP + H(+) = adenosine 5'-phosphosulfate + diphosphate</text>
        <dbReference type="Rhea" id="RHEA:18133"/>
        <dbReference type="ChEBI" id="CHEBI:15378"/>
        <dbReference type="ChEBI" id="CHEBI:16189"/>
        <dbReference type="ChEBI" id="CHEBI:30616"/>
        <dbReference type="ChEBI" id="CHEBI:33019"/>
        <dbReference type="ChEBI" id="CHEBI:58243"/>
        <dbReference type="EC" id="2.7.7.4"/>
    </reaction>
</comment>
<dbReference type="EC" id="2.7.7.4" evidence="8"/>
<comment type="pathway">
    <text evidence="1 8">Sulfur metabolism; hydrogen sulfide biosynthesis; sulfite from sulfate: step 1/3.</text>
</comment>
<evidence type="ECO:0000256" key="4">
    <source>
        <dbReference type="ARBA" id="ARBA00022741"/>
    </source>
</evidence>
<dbReference type="Gene3D" id="3.10.400.10">
    <property type="entry name" value="Sulfate adenylyltransferase"/>
    <property type="match status" value="1"/>
</dbReference>
<dbReference type="Pfam" id="PF01747">
    <property type="entry name" value="ATP-sulfurylase"/>
    <property type="match status" value="1"/>
</dbReference>
<dbReference type="InterPro" id="IPR015947">
    <property type="entry name" value="PUA-like_sf"/>
</dbReference>
<dbReference type="NCBIfam" id="NF003166">
    <property type="entry name" value="PRK04149.1"/>
    <property type="match status" value="1"/>
</dbReference>
<evidence type="ECO:0000256" key="3">
    <source>
        <dbReference type="ARBA" id="ARBA00022695"/>
    </source>
</evidence>
<dbReference type="KEGG" id="schv:BRCON_2865"/>
<keyword evidence="5 8" id="KW-0067">ATP-binding</keyword>
<reference evidence="11 12" key="1">
    <citation type="submission" date="2018-05" db="EMBL/GenBank/DDBJ databases">
        <title>A metagenomic window into the 2 km-deep terrestrial subsurface aquifer revealed taxonomically and functionally diverse microbial community comprising novel uncultured bacterial lineages.</title>
        <authorList>
            <person name="Kadnikov V.V."/>
            <person name="Mardanov A.V."/>
            <person name="Beletsky A.V."/>
            <person name="Banks D."/>
            <person name="Pimenov N.V."/>
            <person name="Frank Y.A."/>
            <person name="Karnachuk O.V."/>
            <person name="Ravin N.V."/>
        </authorList>
    </citation>
    <scope>NUCLEOTIDE SEQUENCE [LARGE SCALE GENOMIC DNA]</scope>
    <source>
        <strain evidence="11">BY</strain>
    </source>
</reference>
<dbReference type="HAMAP" id="MF_00066">
    <property type="entry name" value="Sulf_adenylyltr"/>
    <property type="match status" value="1"/>
</dbReference>
<feature type="domain" description="Sulphate adenylyltransferase catalytic" evidence="9">
    <location>
        <begin position="178"/>
        <end position="388"/>
    </location>
</feature>
<evidence type="ECO:0000259" key="10">
    <source>
        <dbReference type="Pfam" id="PF14306"/>
    </source>
</evidence>
<sequence length="399" mass="44346">MSPLQPGPVSSISPHGGKLVNRLLEGEAREEAIARAEHLPKLNVGEWEASDIEIIAVGAASPLEGFLNFDDYESVVNSMHLTSGLPWTIPLTLTVTEDFAGRVKEGDDVAIYGPDGTLLAILHVESKFRYNKANEAVQVYGTDDEKHPGVAALMKRGEFALGGTLDVINLPPHDDFVEYRLTPAQSREAFRKRGWRRIVAFQTRNPIHRAHEYMQKVAMEITDGLFLHPLVGQTKGDDVSAELRMRTYEVIVEKYYPRERVIIGVNPAAMRYAGPREAIFHALIRKNYGCTHFIVGRDHAGVGSYYGTFDAHYIFDNFDPQAIGITPLFFDYTFYCRACGNMASVKTCPHSKEHHVTLSGTKVREMLSAGVMPPPEFTRPEVAQILIEGYAQQSEGAGI</sequence>
<dbReference type="UniPathway" id="UPA00140">
    <property type="reaction ID" value="UER00204"/>
</dbReference>
<keyword evidence="2 8" id="KW-0808">Transferase</keyword>
<evidence type="ECO:0000313" key="11">
    <source>
        <dbReference type="EMBL" id="AXA37607.1"/>
    </source>
</evidence>
<protein>
    <recommendedName>
        <fullName evidence="8">Sulfate adenylyltransferase</fullName>
        <ecNumber evidence="8">2.7.7.4</ecNumber>
    </recommendedName>
    <alternativeName>
        <fullName evidence="8">ATP-sulfurylase</fullName>
    </alternativeName>
    <alternativeName>
        <fullName evidence="8">Sulfate adenylate transferase</fullName>
        <shortName evidence="8">SAT</shortName>
    </alternativeName>
</protein>
<dbReference type="AlphaFoldDB" id="A0A2Z4Y8N1"/>
<dbReference type="InterPro" id="IPR014729">
    <property type="entry name" value="Rossmann-like_a/b/a_fold"/>
</dbReference>
<dbReference type="Proteomes" id="UP000262583">
    <property type="component" value="Chromosome"/>
</dbReference>
<dbReference type="EMBL" id="CP030759">
    <property type="protein sequence ID" value="AXA37607.1"/>
    <property type="molecule type" value="Genomic_DNA"/>
</dbReference>
<dbReference type="InterPro" id="IPR020792">
    <property type="entry name" value="SO4_adenylyltransferase_pro"/>
</dbReference>
<dbReference type="SUPFAM" id="SSF88697">
    <property type="entry name" value="PUA domain-like"/>
    <property type="match status" value="1"/>
</dbReference>
<evidence type="ECO:0000256" key="7">
    <source>
        <dbReference type="ARBA" id="ARBA00049370"/>
    </source>
</evidence>
<name>A0A2Z4Y8N1_SUMC1</name>
<dbReference type="PANTHER" id="PTHR43509">
    <property type="match status" value="1"/>
</dbReference>
<dbReference type="InterPro" id="IPR024951">
    <property type="entry name" value="Sulfurylase_cat_dom"/>
</dbReference>
<dbReference type="NCBIfam" id="TIGR00339">
    <property type="entry name" value="sopT"/>
    <property type="match status" value="1"/>
</dbReference>
<evidence type="ECO:0000256" key="1">
    <source>
        <dbReference type="ARBA" id="ARBA00005048"/>
    </source>
</evidence>
<dbReference type="PANTHER" id="PTHR43509:SF1">
    <property type="entry name" value="SULFATE ADENYLYLTRANSFERASE"/>
    <property type="match status" value="1"/>
</dbReference>
<gene>
    <name evidence="8" type="primary">sat</name>
    <name evidence="11" type="ORF">BRCON_2865</name>
</gene>
<dbReference type="GO" id="GO:0005524">
    <property type="term" value="F:ATP binding"/>
    <property type="evidence" value="ECO:0007669"/>
    <property type="project" value="UniProtKB-KW"/>
</dbReference>
<accession>A0A2Z4Y8N1</accession>
<evidence type="ECO:0000313" key="12">
    <source>
        <dbReference type="Proteomes" id="UP000262583"/>
    </source>
</evidence>
<evidence type="ECO:0000256" key="2">
    <source>
        <dbReference type="ARBA" id="ARBA00022679"/>
    </source>
</evidence>
<dbReference type="InterPro" id="IPR002650">
    <property type="entry name" value="Sulphate_adenylyltransferase"/>
</dbReference>
<evidence type="ECO:0000256" key="8">
    <source>
        <dbReference type="HAMAP-Rule" id="MF_00066"/>
    </source>
</evidence>
<organism evidence="11 12">
    <name type="scientific">Sumerlaea chitinivorans</name>
    <dbReference type="NCBI Taxonomy" id="2250252"/>
    <lineage>
        <taxon>Bacteria</taxon>
        <taxon>Candidatus Sumerlaeota</taxon>
        <taxon>Candidatus Sumerlaeia</taxon>
        <taxon>Candidatus Sumerlaeales</taxon>
        <taxon>Candidatus Sumerlaeaceae</taxon>
        <taxon>Candidatus Sumerlaea</taxon>
    </lineage>
</organism>
<feature type="domain" description="ATP-sulfurylase PUA-like" evidence="10">
    <location>
        <begin position="12"/>
        <end position="169"/>
    </location>
</feature>
<evidence type="ECO:0000256" key="6">
    <source>
        <dbReference type="ARBA" id="ARBA00037980"/>
    </source>
</evidence>
<evidence type="ECO:0000259" key="9">
    <source>
        <dbReference type="Pfam" id="PF01747"/>
    </source>
</evidence>
<dbReference type="Gene3D" id="3.40.50.620">
    <property type="entry name" value="HUPs"/>
    <property type="match status" value="1"/>
</dbReference>
<dbReference type="Pfam" id="PF14306">
    <property type="entry name" value="PUA_2"/>
    <property type="match status" value="1"/>
</dbReference>
<comment type="similarity">
    <text evidence="6 8">Belongs to the sulfate adenylyltransferase family.</text>
</comment>
<keyword evidence="3 8" id="KW-0548">Nucleotidyltransferase</keyword>
<proteinExistence type="inferred from homology"/>
<dbReference type="InterPro" id="IPR025980">
    <property type="entry name" value="ATP-Sase_PUA-like_dom"/>
</dbReference>
<evidence type="ECO:0000256" key="5">
    <source>
        <dbReference type="ARBA" id="ARBA00022840"/>
    </source>
</evidence>
<dbReference type="GO" id="GO:0000103">
    <property type="term" value="P:sulfate assimilation"/>
    <property type="evidence" value="ECO:0007669"/>
    <property type="project" value="UniProtKB-UniRule"/>
</dbReference>
<keyword evidence="4 8" id="KW-0547">Nucleotide-binding</keyword>
<dbReference type="CDD" id="cd00517">
    <property type="entry name" value="ATPS"/>
    <property type="match status" value="1"/>
</dbReference>
<dbReference type="GO" id="GO:0070814">
    <property type="term" value="P:hydrogen sulfide biosynthetic process"/>
    <property type="evidence" value="ECO:0007669"/>
    <property type="project" value="UniProtKB-UniRule"/>
</dbReference>
<dbReference type="GO" id="GO:0004781">
    <property type="term" value="F:sulfate adenylyltransferase (ATP) activity"/>
    <property type="evidence" value="ECO:0007669"/>
    <property type="project" value="UniProtKB-UniRule"/>
</dbReference>
<dbReference type="SUPFAM" id="SSF52374">
    <property type="entry name" value="Nucleotidylyl transferase"/>
    <property type="match status" value="1"/>
</dbReference>